<protein>
    <submittedName>
        <fullName evidence="1">Uncharacterized protein</fullName>
    </submittedName>
</protein>
<reference evidence="1 2" key="1">
    <citation type="journal article" date="2020" name="Nat. Food">
        <title>A phased Vanilla planifolia genome enables genetic improvement of flavour and production.</title>
        <authorList>
            <person name="Hasing T."/>
            <person name="Tang H."/>
            <person name="Brym M."/>
            <person name="Khazi F."/>
            <person name="Huang T."/>
            <person name="Chambers A.H."/>
        </authorList>
    </citation>
    <scope>NUCLEOTIDE SEQUENCE [LARGE SCALE GENOMIC DNA]</scope>
    <source>
        <tissue evidence="1">Leaf</tissue>
    </source>
</reference>
<proteinExistence type="predicted"/>
<gene>
    <name evidence="1" type="ORF">HPP92_020218</name>
</gene>
<sequence length="91" mass="10432">MCEPPPHELTHKRVRRTSQDRVPAKLTYLLWPENKGFSHQEASERWVEMGCGMELVGGELIEVFRTSGYGNNNDIIVRVEDGRLFHSGCCE</sequence>
<name>A0A835Q5J1_VANPL</name>
<dbReference type="AlphaFoldDB" id="A0A835Q5J1"/>
<organism evidence="1 2">
    <name type="scientific">Vanilla planifolia</name>
    <name type="common">Vanilla</name>
    <dbReference type="NCBI Taxonomy" id="51239"/>
    <lineage>
        <taxon>Eukaryota</taxon>
        <taxon>Viridiplantae</taxon>
        <taxon>Streptophyta</taxon>
        <taxon>Embryophyta</taxon>
        <taxon>Tracheophyta</taxon>
        <taxon>Spermatophyta</taxon>
        <taxon>Magnoliopsida</taxon>
        <taxon>Liliopsida</taxon>
        <taxon>Asparagales</taxon>
        <taxon>Orchidaceae</taxon>
        <taxon>Vanilloideae</taxon>
        <taxon>Vanilleae</taxon>
        <taxon>Vanilla</taxon>
    </lineage>
</organism>
<comment type="caution">
    <text evidence="1">The sequence shown here is derived from an EMBL/GenBank/DDBJ whole genome shotgun (WGS) entry which is preliminary data.</text>
</comment>
<accession>A0A835Q5J1</accession>
<evidence type="ECO:0000313" key="2">
    <source>
        <dbReference type="Proteomes" id="UP000639772"/>
    </source>
</evidence>
<dbReference type="Proteomes" id="UP000639772">
    <property type="component" value="Chromosome 10"/>
</dbReference>
<evidence type="ECO:0000313" key="1">
    <source>
        <dbReference type="EMBL" id="KAG0466054.1"/>
    </source>
</evidence>
<dbReference type="EMBL" id="JADCNM010000010">
    <property type="protein sequence ID" value="KAG0466054.1"/>
    <property type="molecule type" value="Genomic_DNA"/>
</dbReference>